<dbReference type="InterPro" id="IPR050768">
    <property type="entry name" value="UPF0353/GerABKA_families"/>
</dbReference>
<protein>
    <submittedName>
        <fullName evidence="4">Spore germination protein</fullName>
    </submittedName>
</protein>
<dbReference type="Pfam" id="PF03323">
    <property type="entry name" value="GerA"/>
    <property type="match status" value="1"/>
</dbReference>
<evidence type="ECO:0000313" key="4">
    <source>
        <dbReference type="EMBL" id="NBI05965.1"/>
    </source>
</evidence>
<feature type="transmembrane region" description="Helical" evidence="3">
    <location>
        <begin position="391"/>
        <end position="411"/>
    </location>
</feature>
<name>A0A845QTV4_9CLOT</name>
<evidence type="ECO:0000313" key="5">
    <source>
        <dbReference type="Proteomes" id="UP000467132"/>
    </source>
</evidence>
<organism evidence="4 5">
    <name type="scientific">Senegalia massiliensis</name>
    <dbReference type="NCBI Taxonomy" id="1720316"/>
    <lineage>
        <taxon>Bacteria</taxon>
        <taxon>Bacillati</taxon>
        <taxon>Bacillota</taxon>
        <taxon>Clostridia</taxon>
        <taxon>Eubacteriales</taxon>
        <taxon>Clostridiaceae</taxon>
        <taxon>Senegalia</taxon>
    </lineage>
</organism>
<evidence type="ECO:0000256" key="3">
    <source>
        <dbReference type="SAM" id="Phobius"/>
    </source>
</evidence>
<dbReference type="RefSeq" id="WP_160196451.1">
    <property type="nucleotide sequence ID" value="NZ_QXXA01000004.1"/>
</dbReference>
<evidence type="ECO:0000256" key="2">
    <source>
        <dbReference type="ARBA" id="ARBA00023136"/>
    </source>
</evidence>
<dbReference type="AlphaFoldDB" id="A0A845QTV4"/>
<dbReference type="OrthoDB" id="9772630at2"/>
<reference evidence="4 5" key="1">
    <citation type="submission" date="2018-08" db="EMBL/GenBank/DDBJ databases">
        <title>Murine metabolic-syndrome-specific gut microbial biobank.</title>
        <authorList>
            <person name="Liu C."/>
        </authorList>
    </citation>
    <scope>NUCLEOTIDE SEQUENCE [LARGE SCALE GENOMIC DNA]</scope>
    <source>
        <strain evidence="4 5">583</strain>
    </source>
</reference>
<dbReference type="EMBL" id="QXXA01000004">
    <property type="protein sequence ID" value="NBI05965.1"/>
    <property type="molecule type" value="Genomic_DNA"/>
</dbReference>
<keyword evidence="3" id="KW-1133">Transmembrane helix</keyword>
<comment type="caution">
    <text evidence="4">The sequence shown here is derived from an EMBL/GenBank/DDBJ whole genome shotgun (WGS) entry which is preliminary data.</text>
</comment>
<dbReference type="InterPro" id="IPR004995">
    <property type="entry name" value="Spore_Ger"/>
</dbReference>
<feature type="transmembrane region" description="Helical" evidence="3">
    <location>
        <begin position="444"/>
        <end position="469"/>
    </location>
</feature>
<dbReference type="PANTHER" id="PTHR22550:SF5">
    <property type="entry name" value="LEUCINE ZIPPER PROTEIN 4"/>
    <property type="match status" value="1"/>
</dbReference>
<accession>A0A845QTV4</accession>
<feature type="transmembrane region" description="Helical" evidence="3">
    <location>
        <begin position="322"/>
        <end position="341"/>
    </location>
</feature>
<dbReference type="Proteomes" id="UP000467132">
    <property type="component" value="Unassembled WGS sequence"/>
</dbReference>
<dbReference type="GO" id="GO:0016020">
    <property type="term" value="C:membrane"/>
    <property type="evidence" value="ECO:0007669"/>
    <property type="project" value="InterPro"/>
</dbReference>
<sequence length="529" mass="59449">MKKLSDLFRKKNKKTKKSLEINNVYIDETIEKDLNKNINIIKEEFGESSDLVIKQFCSSVNLGIEMSIVYIDGLADKKIINESVLKSLMNNSECKEVKEEVKNKNLLKYIEENIILDSEIKKANKFKDLFLHILSGDSVILVDGFNTCFVISTKGFEDRGVQEPSSQNVIRGPRDGFCETLRTNISLIRRRIKNTNLRIEQKVIGEETNTNIAIVYVKGIADEKIINEVRYRIDKIKIDSILESGYIEELIQDEPYTLFPTIYNTERPDSVSAGLLEGRIAILVDGTPFVLLVPALFVQFFQSPEDYYQRADISSLIRILRYVAFFLALLTPSLFIAVTTFHQEMIPPALLISIVAQREGIPFPALIEALIMELTFEILREAGVRMPKAIGTAISIVGALVLGEAAVQAGLVSPAKVIVVSITSLASFISPSYNLAMTVRILRFIFMLLAASFGLFGVALGLLTMLLHLCSLRSFGIPYMYPLAPLNLSGQKDTLIRTPLWRMFKRPKLISSKNSVRQQNPTDAKPKKP</sequence>
<dbReference type="GO" id="GO:0009847">
    <property type="term" value="P:spore germination"/>
    <property type="evidence" value="ECO:0007669"/>
    <property type="project" value="InterPro"/>
</dbReference>
<proteinExistence type="inferred from homology"/>
<keyword evidence="2 3" id="KW-0472">Membrane</keyword>
<dbReference type="PANTHER" id="PTHR22550">
    <property type="entry name" value="SPORE GERMINATION PROTEIN"/>
    <property type="match status" value="1"/>
</dbReference>
<dbReference type="PIRSF" id="PIRSF005690">
    <property type="entry name" value="GerBA"/>
    <property type="match status" value="1"/>
</dbReference>
<keyword evidence="5" id="KW-1185">Reference proteome</keyword>
<gene>
    <name evidence="4" type="ORF">D3Z33_03720</name>
</gene>
<evidence type="ECO:0000256" key="1">
    <source>
        <dbReference type="ARBA" id="ARBA00005278"/>
    </source>
</evidence>
<feature type="transmembrane region" description="Helical" evidence="3">
    <location>
        <begin position="417"/>
        <end position="437"/>
    </location>
</feature>
<comment type="similarity">
    <text evidence="1">Belongs to the GerABKA family.</text>
</comment>
<keyword evidence="3" id="KW-0812">Transmembrane</keyword>
<feature type="transmembrane region" description="Helical" evidence="3">
    <location>
        <begin position="280"/>
        <end position="301"/>
    </location>
</feature>